<sequence length="677" mass="76227">QLGQTSAHALCSGPEVERWVGVEEGYDPAIDNDWQLLPFLALSDGAHAATEDFSYFTLVLKSTPERSLFGISCTRQLDSRELLNRPADVTRSTVQKAVVVITENPQTFTAIREKLSVVTKAWFAQKDFGDIEILERFQESLNKGFGSQEDDRDLYFGETLLEECLSMRELIHQFKWQTLVLFKCLLLQPKMLFFGSNCEKMCLVQFSLISLIPTLMRHLRDCADPCMDYYATHVEKPTSLKTSERASLLAYMGVPLQIFGKGSLFGPYTPLQQLSHEAGQKDRPPLFAPTESDSGPMRLDRSTKQSAVLPIRRIADDLINCYWQYMHPLFPILHEPTFTAAYKKSWTSDQPIPHATPKPTSDNPGEIKEALFFSTLNIIFALGTRFCSSIPSTEKEITSKRFHRRARLNFPYDLLYFSSLPVLQMVLLQGVYLQSTTEVSRCWNVIGVAVRMAQSLGLHAEGTQGRKKTQLELEMGRRLWWCCIVLDRLAAATFGWPMMVQGECTIPLPILSDNALSLEAGNTLSGVDTSSDLCVFRSTCDLFGILGEILSTIYQNNGALLRTTAAQNQASQTLSHIMGLNGRLDAYLISTPPYIRSFIEETEPPTTNTSDTILINQQAISCRYYFCRPRFLYTKILLLRPALILHVENPDISQESHTSPNPHILTHAIDVCARACL</sequence>
<keyword evidence="1" id="KW-0539">Nucleus</keyword>
<dbReference type="PANTHER" id="PTHR31017:SF1">
    <property type="entry name" value="LATE SECRETORY PATHWAY PROTEIN AVL9 HOMOLOG"/>
    <property type="match status" value="1"/>
</dbReference>
<feature type="non-terminal residue" evidence="4">
    <location>
        <position position="677"/>
    </location>
</feature>
<feature type="domain" description="Xylanolytic transcriptional activator regulatory" evidence="3">
    <location>
        <begin position="442"/>
        <end position="515"/>
    </location>
</feature>
<dbReference type="CDD" id="cd12148">
    <property type="entry name" value="fungal_TF_MHR"/>
    <property type="match status" value="1"/>
</dbReference>
<accession>A0A4T0CDZ4</accession>
<dbReference type="GO" id="GO:0005737">
    <property type="term" value="C:cytoplasm"/>
    <property type="evidence" value="ECO:0007669"/>
    <property type="project" value="TreeGrafter"/>
</dbReference>
<dbReference type="Proteomes" id="UP000304947">
    <property type="component" value="Unassembled WGS sequence"/>
</dbReference>
<reference evidence="4 5" key="1">
    <citation type="submission" date="2018-10" db="EMBL/GenBank/DDBJ databases">
        <title>Fifty Aureobasidium pullulans genomes reveal a recombining polyextremotolerant generalist.</title>
        <authorList>
            <person name="Gostincar C."/>
            <person name="Turk M."/>
            <person name="Zajc J."/>
            <person name="Gunde-Cimerman N."/>
        </authorList>
    </citation>
    <scope>NUCLEOTIDE SEQUENCE [LARGE SCALE GENOMIC DNA]</scope>
    <source>
        <strain evidence="4 5">EXF-3380</strain>
    </source>
</reference>
<organism evidence="4 5">
    <name type="scientific">Aureobasidium pullulans</name>
    <name type="common">Black yeast</name>
    <name type="synonym">Pullularia pullulans</name>
    <dbReference type="NCBI Taxonomy" id="5580"/>
    <lineage>
        <taxon>Eukaryota</taxon>
        <taxon>Fungi</taxon>
        <taxon>Dikarya</taxon>
        <taxon>Ascomycota</taxon>
        <taxon>Pezizomycotina</taxon>
        <taxon>Dothideomycetes</taxon>
        <taxon>Dothideomycetidae</taxon>
        <taxon>Dothideales</taxon>
        <taxon>Saccotheciaceae</taxon>
        <taxon>Aureobasidium</taxon>
    </lineage>
</organism>
<dbReference type="Pfam" id="PF09794">
    <property type="entry name" value="Avl9"/>
    <property type="match status" value="1"/>
</dbReference>
<protein>
    <recommendedName>
        <fullName evidence="3">Xylanolytic transcriptional activator regulatory domain-containing protein</fullName>
    </recommendedName>
</protein>
<feature type="region of interest" description="Disordered" evidence="2">
    <location>
        <begin position="277"/>
        <end position="302"/>
    </location>
</feature>
<dbReference type="InterPro" id="IPR007219">
    <property type="entry name" value="XnlR_reg_dom"/>
</dbReference>
<dbReference type="InterPro" id="IPR018307">
    <property type="entry name" value="ABL9/DENND6_dom"/>
</dbReference>
<comment type="caution">
    <text evidence="4">The sequence shown here is derived from an EMBL/GenBank/DDBJ whole genome shotgun (WGS) entry which is preliminary data.</text>
</comment>
<proteinExistence type="predicted"/>
<evidence type="ECO:0000259" key="3">
    <source>
        <dbReference type="SMART" id="SM00906"/>
    </source>
</evidence>
<evidence type="ECO:0000256" key="1">
    <source>
        <dbReference type="ARBA" id="ARBA00023242"/>
    </source>
</evidence>
<dbReference type="GO" id="GO:0008270">
    <property type="term" value="F:zinc ion binding"/>
    <property type="evidence" value="ECO:0007669"/>
    <property type="project" value="InterPro"/>
</dbReference>
<dbReference type="Pfam" id="PF04082">
    <property type="entry name" value="Fungal_trans"/>
    <property type="match status" value="1"/>
</dbReference>
<evidence type="ECO:0000313" key="4">
    <source>
        <dbReference type="EMBL" id="TIA45981.1"/>
    </source>
</evidence>
<dbReference type="SMART" id="SM00906">
    <property type="entry name" value="Fungal_trans"/>
    <property type="match status" value="1"/>
</dbReference>
<dbReference type="PANTHER" id="PTHR31017">
    <property type="entry name" value="LATE SECRETORY PATHWAY PROTEIN AVL9-RELATED"/>
    <property type="match status" value="1"/>
</dbReference>
<gene>
    <name evidence="4" type="ORF">D6C83_05583</name>
</gene>
<dbReference type="AlphaFoldDB" id="A0A4T0CDZ4"/>
<evidence type="ECO:0000256" key="2">
    <source>
        <dbReference type="SAM" id="MobiDB-lite"/>
    </source>
</evidence>
<dbReference type="InterPro" id="IPR051731">
    <property type="entry name" value="DENND11/AVL9_GEFs"/>
</dbReference>
<evidence type="ECO:0000313" key="5">
    <source>
        <dbReference type="Proteomes" id="UP000304947"/>
    </source>
</evidence>
<dbReference type="GO" id="GO:0006351">
    <property type="term" value="P:DNA-templated transcription"/>
    <property type="evidence" value="ECO:0007669"/>
    <property type="project" value="InterPro"/>
</dbReference>
<feature type="non-terminal residue" evidence="4">
    <location>
        <position position="1"/>
    </location>
</feature>
<dbReference type="EMBL" id="QZBU01001840">
    <property type="protein sequence ID" value="TIA45981.1"/>
    <property type="molecule type" value="Genomic_DNA"/>
</dbReference>
<name>A0A4T0CDZ4_AURPU</name>
<dbReference type="GO" id="GO:0003677">
    <property type="term" value="F:DNA binding"/>
    <property type="evidence" value="ECO:0007669"/>
    <property type="project" value="InterPro"/>
</dbReference>